<dbReference type="GO" id="GO:2000786">
    <property type="term" value="P:positive regulation of autophagosome assembly"/>
    <property type="evidence" value="ECO:0007669"/>
    <property type="project" value="TreeGrafter"/>
</dbReference>
<dbReference type="GO" id="GO:0031201">
    <property type="term" value="C:SNARE complex"/>
    <property type="evidence" value="ECO:0007669"/>
    <property type="project" value="TreeGrafter"/>
</dbReference>
<protein>
    <recommendedName>
        <fullName evidence="2">PX domain-containing protein</fullName>
    </recommendedName>
</protein>
<dbReference type="GO" id="GO:0032266">
    <property type="term" value="F:phosphatidylinositol-3-phosphate binding"/>
    <property type="evidence" value="ECO:0007669"/>
    <property type="project" value="TreeGrafter"/>
</dbReference>
<dbReference type="AlphaFoldDB" id="A0A7R8XEY6"/>
<name>A0A7R8XEY6_9CRUS</name>
<evidence type="ECO:0000259" key="2">
    <source>
        <dbReference type="PROSITE" id="PS50195"/>
    </source>
</evidence>
<comment type="similarity">
    <text evidence="1">Belongs to the sorting nexin family.</text>
</comment>
<dbReference type="OrthoDB" id="289314at2759"/>
<dbReference type="GO" id="GO:0005886">
    <property type="term" value="C:plasma membrane"/>
    <property type="evidence" value="ECO:0007669"/>
    <property type="project" value="TreeGrafter"/>
</dbReference>
<evidence type="ECO:0000313" key="3">
    <source>
        <dbReference type="EMBL" id="CAD7245028.1"/>
    </source>
</evidence>
<dbReference type="Pfam" id="PF00787">
    <property type="entry name" value="PX"/>
    <property type="match status" value="1"/>
</dbReference>
<feature type="domain" description="PX" evidence="2">
    <location>
        <begin position="37"/>
        <end position="164"/>
    </location>
</feature>
<proteinExistence type="inferred from homology"/>
<dbReference type="EMBL" id="CAJPEV010000761">
    <property type="protein sequence ID" value="CAG0888305.1"/>
    <property type="molecule type" value="Genomic_DNA"/>
</dbReference>
<dbReference type="Gene3D" id="3.30.1520.10">
    <property type="entry name" value="Phox-like domain"/>
    <property type="match status" value="1"/>
</dbReference>
<dbReference type="Gene3D" id="1.20.1270.60">
    <property type="entry name" value="Arfaptin homology (AH) domain/BAR domain"/>
    <property type="match status" value="1"/>
</dbReference>
<reference evidence="3" key="1">
    <citation type="submission" date="2020-11" db="EMBL/GenBank/DDBJ databases">
        <authorList>
            <person name="Tran Van P."/>
        </authorList>
    </citation>
    <scope>NUCLEOTIDE SEQUENCE</scope>
</reference>
<dbReference type="GO" id="GO:0015031">
    <property type="term" value="P:protein transport"/>
    <property type="evidence" value="ECO:0007669"/>
    <property type="project" value="InterPro"/>
</dbReference>
<dbReference type="SUPFAM" id="SSF64268">
    <property type="entry name" value="PX domain"/>
    <property type="match status" value="1"/>
</dbReference>
<sequence length="430" mass="49849">MASSSEGGQESRKAIMSFEDTDSFSSFKEPLLSYLHIAVPESEKRISEQISVKDHYVVYLIDTCLWKEDAPVSLEVSASVWRRYSEFELLRNYLLFCYPYIVVAPLPEKRASLGWQKPPDDPFDPDFIDRRRAGLENFLLRVAAHPVLSLDQVFLGFLQKESGWKDTASERDLFSRMDAWFKGLNAAFRIQKPDPRFQEIKAYSQELQGNVGRILDVRGRLSEQLFGIHKYHQNYGRVLSEWSGLEGRLGDALQLMDDDPQSMGHQMDNYSGWIDAALEEEEACMDQLKEYQLYSDALRSVVHKHDALLYQVEKASDDLHQKKKEKHDIANGKVSFFHRLLGSPPMSDSERESRLRAVDRLIEDNKDKEHQAITELESFQELSLMEVDRFHEQKARDVREILLKYINIQISICRKGMTTWKSVRDALDKA</sequence>
<dbReference type="InterPro" id="IPR036871">
    <property type="entry name" value="PX_dom_sf"/>
</dbReference>
<evidence type="ECO:0000313" key="4">
    <source>
        <dbReference type="Proteomes" id="UP000677054"/>
    </source>
</evidence>
<dbReference type="InterPro" id="IPR027267">
    <property type="entry name" value="AH/BAR_dom_sf"/>
</dbReference>
<gene>
    <name evidence="3" type="ORF">DSTB1V02_LOCUS4906</name>
</gene>
<dbReference type="EMBL" id="LR900278">
    <property type="protein sequence ID" value="CAD7245028.1"/>
    <property type="molecule type" value="Genomic_DNA"/>
</dbReference>
<evidence type="ECO:0000256" key="1">
    <source>
        <dbReference type="ARBA" id="ARBA00010883"/>
    </source>
</evidence>
<dbReference type="GO" id="GO:0031901">
    <property type="term" value="C:early endosome membrane"/>
    <property type="evidence" value="ECO:0007669"/>
    <property type="project" value="TreeGrafter"/>
</dbReference>
<accession>A0A7R8XEY6</accession>
<organism evidence="3">
    <name type="scientific">Darwinula stevensoni</name>
    <dbReference type="NCBI Taxonomy" id="69355"/>
    <lineage>
        <taxon>Eukaryota</taxon>
        <taxon>Metazoa</taxon>
        <taxon>Ecdysozoa</taxon>
        <taxon>Arthropoda</taxon>
        <taxon>Crustacea</taxon>
        <taxon>Oligostraca</taxon>
        <taxon>Ostracoda</taxon>
        <taxon>Podocopa</taxon>
        <taxon>Podocopida</taxon>
        <taxon>Darwinulocopina</taxon>
        <taxon>Darwinuloidea</taxon>
        <taxon>Darwinulidae</taxon>
        <taxon>Darwinula</taxon>
    </lineage>
</organism>
<dbReference type="SMART" id="SM00312">
    <property type="entry name" value="PX"/>
    <property type="match status" value="1"/>
</dbReference>
<dbReference type="InterPro" id="IPR034783">
    <property type="entry name" value="SNX4"/>
</dbReference>
<dbReference type="InterPro" id="IPR001683">
    <property type="entry name" value="PX_dom"/>
</dbReference>
<dbReference type="Proteomes" id="UP000677054">
    <property type="component" value="Unassembled WGS sequence"/>
</dbReference>
<dbReference type="PROSITE" id="PS50195">
    <property type="entry name" value="PX"/>
    <property type="match status" value="1"/>
</dbReference>
<keyword evidence="4" id="KW-1185">Reference proteome</keyword>
<dbReference type="PANTHER" id="PTHR46596:SF1">
    <property type="entry name" value="SORTING NEXIN-4"/>
    <property type="match status" value="1"/>
</dbReference>
<dbReference type="PANTHER" id="PTHR46596">
    <property type="entry name" value="SORTING NEXIN-4"/>
    <property type="match status" value="1"/>
</dbReference>